<dbReference type="EMBL" id="JAMYWD010000005">
    <property type="protein sequence ID" value="KAJ4970224.1"/>
    <property type="molecule type" value="Genomic_DNA"/>
</dbReference>
<name>A0A9Q0KH76_9MAGN</name>
<gene>
    <name evidence="1" type="ORF">NE237_003323</name>
</gene>
<evidence type="ECO:0000313" key="2">
    <source>
        <dbReference type="Proteomes" id="UP001141806"/>
    </source>
</evidence>
<dbReference type="Proteomes" id="UP001141806">
    <property type="component" value="Unassembled WGS sequence"/>
</dbReference>
<keyword evidence="2" id="KW-1185">Reference proteome</keyword>
<comment type="caution">
    <text evidence="1">The sequence shown here is derived from an EMBL/GenBank/DDBJ whole genome shotgun (WGS) entry which is preliminary data.</text>
</comment>
<reference evidence="1" key="1">
    <citation type="journal article" date="2023" name="Plant J.">
        <title>The genome of the king protea, Protea cynaroides.</title>
        <authorList>
            <person name="Chang J."/>
            <person name="Duong T.A."/>
            <person name="Schoeman C."/>
            <person name="Ma X."/>
            <person name="Roodt D."/>
            <person name="Barker N."/>
            <person name="Li Z."/>
            <person name="Van de Peer Y."/>
            <person name="Mizrachi E."/>
        </authorList>
    </citation>
    <scope>NUCLEOTIDE SEQUENCE</scope>
    <source>
        <tissue evidence="1">Young leaves</tissue>
    </source>
</reference>
<organism evidence="1 2">
    <name type="scientific">Protea cynaroides</name>
    <dbReference type="NCBI Taxonomy" id="273540"/>
    <lineage>
        <taxon>Eukaryota</taxon>
        <taxon>Viridiplantae</taxon>
        <taxon>Streptophyta</taxon>
        <taxon>Embryophyta</taxon>
        <taxon>Tracheophyta</taxon>
        <taxon>Spermatophyta</taxon>
        <taxon>Magnoliopsida</taxon>
        <taxon>Proteales</taxon>
        <taxon>Proteaceae</taxon>
        <taxon>Protea</taxon>
    </lineage>
</organism>
<accession>A0A9Q0KH76</accession>
<protein>
    <submittedName>
        <fullName evidence="1">Uncharacterized protein</fullName>
    </submittedName>
</protein>
<sequence length="175" mass="19026">MSFLELHRQGRGEGLELQSRMEDLGLHQRVNVQGLTNLVPPVEGNWADVSDAERSYFNKVEEQVLEEDDLQRSPVVVSGVKVVVGKGLVSELSSQGDSTRFVGTVASQPTHVDLEVIAAAVAGNQNQDGGVSLVEKLQGGRFTEKGKTKVVHSPRVTRSEALRRRVLDVGALFLV</sequence>
<dbReference type="AlphaFoldDB" id="A0A9Q0KH76"/>
<proteinExistence type="predicted"/>
<evidence type="ECO:0000313" key="1">
    <source>
        <dbReference type="EMBL" id="KAJ4970224.1"/>
    </source>
</evidence>